<evidence type="ECO:0000256" key="10">
    <source>
        <dbReference type="ARBA" id="ARBA00023180"/>
    </source>
</evidence>
<feature type="transmembrane region" description="Helical" evidence="13">
    <location>
        <begin position="207"/>
        <end position="224"/>
    </location>
</feature>
<dbReference type="RefSeq" id="XP_020122239.1">
    <property type="nucleotide sequence ID" value="XM_020264400.1"/>
</dbReference>
<feature type="transmembrane region" description="Helical" evidence="13">
    <location>
        <begin position="72"/>
        <end position="94"/>
    </location>
</feature>
<keyword evidence="10" id="KW-0325">Glycoprotein</keyword>
<dbReference type="Pfam" id="PF00005">
    <property type="entry name" value="ABC_tran"/>
    <property type="match status" value="2"/>
</dbReference>
<feature type="transmembrane region" description="Helical" evidence="13">
    <location>
        <begin position="182"/>
        <end position="201"/>
    </location>
</feature>
<feature type="region of interest" description="Disordered" evidence="12">
    <location>
        <begin position="627"/>
        <end position="656"/>
    </location>
</feature>
<dbReference type="GeneID" id="31002121"/>
<protein>
    <recommendedName>
        <fullName evidence="18">ATP-dependent bile acid permease</fullName>
    </recommendedName>
</protein>
<evidence type="ECO:0000256" key="3">
    <source>
        <dbReference type="ARBA" id="ARBA00022448"/>
    </source>
</evidence>
<feature type="transmembrane region" description="Helical" evidence="13">
    <location>
        <begin position="890"/>
        <end position="911"/>
    </location>
</feature>
<evidence type="ECO:0000256" key="5">
    <source>
        <dbReference type="ARBA" id="ARBA00022737"/>
    </source>
</evidence>
<dbReference type="FunFam" id="3.40.50.300:FF:000825">
    <property type="entry name" value="ABC bile acid transporter"/>
    <property type="match status" value="1"/>
</dbReference>
<dbReference type="InterPro" id="IPR027417">
    <property type="entry name" value="P-loop_NTPase"/>
</dbReference>
<dbReference type="SMART" id="SM00382">
    <property type="entry name" value="AAA"/>
    <property type="match status" value="2"/>
</dbReference>
<feature type="region of interest" description="Disordered" evidence="12">
    <location>
        <begin position="124"/>
        <end position="156"/>
    </location>
</feature>
<dbReference type="PROSITE" id="PS50893">
    <property type="entry name" value="ABC_TRANSPORTER_2"/>
    <property type="match status" value="2"/>
</dbReference>
<gene>
    <name evidence="16" type="ORF">UA08_02366</name>
</gene>
<dbReference type="InterPro" id="IPR036640">
    <property type="entry name" value="ABC1_TM_sf"/>
</dbReference>
<feature type="transmembrane region" description="Helical" evidence="13">
    <location>
        <begin position="757"/>
        <end position="785"/>
    </location>
</feature>
<evidence type="ECO:0000313" key="17">
    <source>
        <dbReference type="Proteomes" id="UP000214365"/>
    </source>
</evidence>
<dbReference type="Proteomes" id="UP000214365">
    <property type="component" value="Unassembled WGS sequence"/>
</dbReference>
<feature type="compositionally biased region" description="Acidic residues" evidence="12">
    <location>
        <begin position="138"/>
        <end position="153"/>
    </location>
</feature>
<evidence type="ECO:0000256" key="11">
    <source>
        <dbReference type="SAM" id="Coils"/>
    </source>
</evidence>
<proteinExistence type="inferred from homology"/>
<dbReference type="InterPro" id="IPR003439">
    <property type="entry name" value="ABC_transporter-like_ATP-bd"/>
</dbReference>
<dbReference type="FunFam" id="1.20.1560.10:FF:000013">
    <property type="entry name" value="ABC transporter C family member 2"/>
    <property type="match status" value="1"/>
</dbReference>
<dbReference type="InterPro" id="IPR003593">
    <property type="entry name" value="AAA+_ATPase"/>
</dbReference>
<evidence type="ECO:0000256" key="4">
    <source>
        <dbReference type="ARBA" id="ARBA00022692"/>
    </source>
</evidence>
<evidence type="ECO:0000313" key="16">
    <source>
        <dbReference type="EMBL" id="OKL62118.1"/>
    </source>
</evidence>
<keyword evidence="4 13" id="KW-0812">Transmembrane</keyword>
<dbReference type="SUPFAM" id="SSF52540">
    <property type="entry name" value="P-loop containing nucleoside triphosphate hydrolases"/>
    <property type="match status" value="2"/>
</dbReference>
<feature type="domain" description="ABC transmembrane type-1" evidence="15">
    <location>
        <begin position="161"/>
        <end position="328"/>
    </location>
</feature>
<feature type="compositionally biased region" description="Polar residues" evidence="12">
    <location>
        <begin position="627"/>
        <end position="649"/>
    </location>
</feature>
<keyword evidence="8 13" id="KW-1133">Transmembrane helix</keyword>
<keyword evidence="11" id="KW-0175">Coiled coil</keyword>
<dbReference type="Gene3D" id="1.20.1560.10">
    <property type="entry name" value="ABC transporter type 1, transmembrane domain"/>
    <property type="match status" value="2"/>
</dbReference>
<feature type="transmembrane region" description="Helical" evidence="13">
    <location>
        <begin position="687"/>
        <end position="710"/>
    </location>
</feature>
<keyword evidence="3" id="KW-0813">Transport</keyword>
<dbReference type="SUPFAM" id="SSF90123">
    <property type="entry name" value="ABC transporter transmembrane region"/>
    <property type="match status" value="2"/>
</dbReference>
<dbReference type="PANTHER" id="PTHR24223">
    <property type="entry name" value="ATP-BINDING CASSETTE SUB-FAMILY C"/>
    <property type="match status" value="1"/>
</dbReference>
<evidence type="ECO:0000259" key="14">
    <source>
        <dbReference type="PROSITE" id="PS50893"/>
    </source>
</evidence>
<dbReference type="GO" id="GO:0005524">
    <property type="term" value="F:ATP binding"/>
    <property type="evidence" value="ECO:0007669"/>
    <property type="project" value="UniProtKB-KW"/>
</dbReference>
<evidence type="ECO:0000256" key="9">
    <source>
        <dbReference type="ARBA" id="ARBA00023136"/>
    </source>
</evidence>
<dbReference type="CDD" id="cd18604">
    <property type="entry name" value="ABC_6TM_VMR1_D2_like"/>
    <property type="match status" value="1"/>
</dbReference>
<dbReference type="GO" id="GO:0140359">
    <property type="term" value="F:ABC-type transporter activity"/>
    <property type="evidence" value="ECO:0007669"/>
    <property type="project" value="InterPro"/>
</dbReference>
<keyword evidence="9 13" id="KW-0472">Membrane</keyword>
<dbReference type="InterPro" id="IPR050173">
    <property type="entry name" value="ABC_transporter_C-like"/>
</dbReference>
<dbReference type="Gene3D" id="3.40.50.300">
    <property type="entry name" value="P-loop containing nucleotide triphosphate hydrolases"/>
    <property type="match status" value="2"/>
</dbReference>
<dbReference type="GO" id="GO:0016887">
    <property type="term" value="F:ATP hydrolysis activity"/>
    <property type="evidence" value="ECO:0007669"/>
    <property type="project" value="InterPro"/>
</dbReference>
<dbReference type="InterPro" id="IPR017871">
    <property type="entry name" value="ABC_transporter-like_CS"/>
</dbReference>
<dbReference type="InterPro" id="IPR011527">
    <property type="entry name" value="ABC1_TM_dom"/>
</dbReference>
<feature type="region of interest" description="Disordered" evidence="12">
    <location>
        <begin position="1150"/>
        <end position="1175"/>
    </location>
</feature>
<dbReference type="PANTHER" id="PTHR24223:SF456">
    <property type="entry name" value="MULTIDRUG RESISTANCE-ASSOCIATED PROTEIN LETHAL(2)03659"/>
    <property type="match status" value="1"/>
</dbReference>
<dbReference type="EMBL" id="LFMY01000003">
    <property type="protein sequence ID" value="OKL62118.1"/>
    <property type="molecule type" value="Genomic_DNA"/>
</dbReference>
<evidence type="ECO:0000256" key="7">
    <source>
        <dbReference type="ARBA" id="ARBA00022840"/>
    </source>
</evidence>
<dbReference type="PROSITE" id="PS50929">
    <property type="entry name" value="ABC_TM1F"/>
    <property type="match status" value="2"/>
</dbReference>
<accession>A0A225AXQ7</accession>
<dbReference type="PROSITE" id="PS00211">
    <property type="entry name" value="ABC_TRANSPORTER_1"/>
    <property type="match status" value="1"/>
</dbReference>
<keyword evidence="17" id="KW-1185">Reference proteome</keyword>
<evidence type="ECO:0000256" key="12">
    <source>
        <dbReference type="SAM" id="MobiDB-lite"/>
    </source>
</evidence>
<evidence type="ECO:0000256" key="13">
    <source>
        <dbReference type="SAM" id="Phobius"/>
    </source>
</evidence>
<dbReference type="CDD" id="cd18596">
    <property type="entry name" value="ABC_6TM_VMR1_D1_like"/>
    <property type="match status" value="1"/>
</dbReference>
<feature type="coiled-coil region" evidence="11">
    <location>
        <begin position="986"/>
        <end position="1013"/>
    </location>
</feature>
<keyword evidence="6" id="KW-0547">Nucleotide-binding</keyword>
<evidence type="ECO:0000256" key="8">
    <source>
        <dbReference type="ARBA" id="ARBA00022989"/>
    </source>
</evidence>
<feature type="transmembrane region" description="Helical" evidence="13">
    <location>
        <begin position="298"/>
        <end position="319"/>
    </location>
</feature>
<keyword evidence="7" id="KW-0067">ATP-binding</keyword>
<keyword evidence="5" id="KW-0677">Repeat</keyword>
<evidence type="ECO:0000259" key="15">
    <source>
        <dbReference type="PROSITE" id="PS50929"/>
    </source>
</evidence>
<dbReference type="Pfam" id="PF00664">
    <property type="entry name" value="ABC_membrane"/>
    <property type="match status" value="2"/>
</dbReference>
<organism evidence="16 17">
    <name type="scientific">Talaromyces atroroseus</name>
    <dbReference type="NCBI Taxonomy" id="1441469"/>
    <lineage>
        <taxon>Eukaryota</taxon>
        <taxon>Fungi</taxon>
        <taxon>Dikarya</taxon>
        <taxon>Ascomycota</taxon>
        <taxon>Pezizomycotina</taxon>
        <taxon>Eurotiomycetes</taxon>
        <taxon>Eurotiomycetidae</taxon>
        <taxon>Eurotiales</taxon>
        <taxon>Trichocomaceae</taxon>
        <taxon>Talaromyces</taxon>
        <taxon>Talaromyces sect. Trachyspermi</taxon>
    </lineage>
</organism>
<comment type="caution">
    <text evidence="16">The sequence shown here is derived from an EMBL/GenBank/DDBJ whole genome shotgun (WGS) entry which is preliminary data.</text>
</comment>
<dbReference type="STRING" id="1441469.A0A225AXQ7"/>
<feature type="transmembrane region" description="Helical" evidence="13">
    <location>
        <begin position="857"/>
        <end position="878"/>
    </location>
</feature>
<feature type="domain" description="ABC transporter" evidence="14">
    <location>
        <begin position="350"/>
        <end position="607"/>
    </location>
</feature>
<feature type="transmembrane region" description="Helical" evidence="13">
    <location>
        <begin position="21"/>
        <end position="46"/>
    </location>
</feature>
<evidence type="ECO:0008006" key="18">
    <source>
        <dbReference type="Google" id="ProtNLM"/>
    </source>
</evidence>
<feature type="domain" description="ABC transporter" evidence="14">
    <location>
        <begin position="1032"/>
        <end position="1300"/>
    </location>
</feature>
<name>A0A225AXQ7_TALAT</name>
<evidence type="ECO:0000256" key="6">
    <source>
        <dbReference type="ARBA" id="ARBA00022741"/>
    </source>
</evidence>
<feature type="transmembrane region" description="Helical" evidence="13">
    <location>
        <begin position="948"/>
        <end position="980"/>
    </location>
</feature>
<dbReference type="CDD" id="cd03244">
    <property type="entry name" value="ABCC_MRP_domain2"/>
    <property type="match status" value="1"/>
</dbReference>
<comment type="similarity">
    <text evidence="2">Belongs to the ABC transporter superfamily. ABCC family. Conjugate transporter (TC 3.A.1.208) subfamily.</text>
</comment>
<feature type="transmembrane region" description="Helical" evidence="13">
    <location>
        <begin position="269"/>
        <end position="292"/>
    </location>
</feature>
<evidence type="ECO:0000256" key="1">
    <source>
        <dbReference type="ARBA" id="ARBA00004141"/>
    </source>
</evidence>
<dbReference type="GO" id="GO:0005737">
    <property type="term" value="C:cytoplasm"/>
    <property type="evidence" value="ECO:0007669"/>
    <property type="project" value="UniProtKB-ARBA"/>
</dbReference>
<feature type="domain" description="ABC transmembrane type-1" evidence="15">
    <location>
        <begin position="691"/>
        <end position="998"/>
    </location>
</feature>
<sequence>MSINLRAALERNKGNRPLWQAILSTYWQALVWQYILVIATSVMHFAPQAILYGILKSLEDHEPDHKVRWETWAWALSLGVVIVLSSTADSWLWWTVYTKLGIPIKEQLAATIFAKSMRRKDVRTIDRTDDSSDGESSVTEDSEDSDDDDDDDDSLGKSQQSIINLVAVDAECVSDAAQYNHLLPSALLELTIACVFLVRLLGWQPTLAGLSISIIVLPVNIYTAKKYSKAQSVLMKNRDRKVAVLNEVLQGIRQIKFSALEAPWQKRDIGLLTIWLLGPIMLSAVSLAVYSIKNGNLSASVAFTAISIFGSLEVSFAVIPELVSDFIQASVSMTRIDRHLMAPEKGQVTVPFDRVVFDHASVARPVDDDQDIPIEERFVLQNLTFEIPDRGLTVVSGKTGSGKSLLLAAILGEADILNGVVKVPQLPPSEGLYNDQSYNENWLIDSAIAFVAQKPWIENASIRDNIIFGLPFDSSRYDKVVFACALKKDLDMLTDGDLTDIGTNGINLSGGQKWRVSFARALYSRASILVLDDIFSAVDAHTGRHLYENALIGELCQNRTRILVTHHVALCVRHADLCVLLEDGTARSGTVEELRSDSTFLSVLSQYDKDEAAEVCWTANKDSYPDSSGTRTTRDISPTKTPNIANVDTTENEERMPPKKFMEDEGRETGSIKMAVYAKYFTSGDSLMFWFLGVLMAVVYVSLLIGRSWWVSIWTGESEISASRDTFKAHQNAVQSTMFRMERVGVEPSVQNTDLTFYLGIYLGLSVAATFLGSLRYFCIMFTALRVSRSLFERMIFVVLRAPLRKIDTIPVGRILNRFTSDFHQLDSQIGYDISFIANHIPEFCGVLIASALVTPWLLLFAAVLFVVCLYFSNWYLAGGREIKRLDSNAMSPILEQFGTVLAGLGTIRAFSKSDSYIHRMYRLIDQHAQATWHLWLFQRWLTFRMNLTGAVFTMFSAVLIVSMPGMTASLAGFALSFILQCSDAIEFCLHQYADLELEMNAAERIIEYTELETEDQGGEDVPASWPSEGKIEVESLVVGYAPDLPPVLNGLTFEVQPNQRVGIVGRTGAGKSSLTLALFRFLEARQGRIVIDGIDISKMKLSDLRSRMAIIPQDPVLFSGSLRSNLDPFAEYSDSELYDALERTHLVTRPTESHTDDPQTAGMLAPESNPEITSGPNLAKDKNTMLTSLDSAVAEGGLNLSQGQRQLLCLARAIVSRPKIMVLDEATSAVDMETDALIQRSIRSEFGRNATTLLVIAHRLSTIADFDRILVMDAGRAVEFGSPRDLMHIEGGVFRSLVQESGERRALERIILG</sequence>
<dbReference type="GO" id="GO:0016020">
    <property type="term" value="C:membrane"/>
    <property type="evidence" value="ECO:0007669"/>
    <property type="project" value="UniProtKB-SubCell"/>
</dbReference>
<comment type="subcellular location">
    <subcellularLocation>
        <location evidence="1">Membrane</location>
        <topology evidence="1">Multi-pass membrane protein</topology>
    </subcellularLocation>
</comment>
<dbReference type="OrthoDB" id="6500128at2759"/>
<reference evidence="16 17" key="1">
    <citation type="submission" date="2015-06" db="EMBL/GenBank/DDBJ databases">
        <title>Talaromyces atroroseus IBT 11181 draft genome.</title>
        <authorList>
            <person name="Rasmussen K.B."/>
            <person name="Rasmussen S."/>
            <person name="Petersen B."/>
            <person name="Sicheritz-Ponten T."/>
            <person name="Mortensen U.H."/>
            <person name="Thrane U."/>
        </authorList>
    </citation>
    <scope>NUCLEOTIDE SEQUENCE [LARGE SCALE GENOMIC DNA]</scope>
    <source>
        <strain evidence="16 17">IBT 11181</strain>
    </source>
</reference>
<dbReference type="CDD" id="cd03250">
    <property type="entry name" value="ABCC_MRP_domain1"/>
    <property type="match status" value="1"/>
</dbReference>
<evidence type="ECO:0000256" key="2">
    <source>
        <dbReference type="ARBA" id="ARBA00009726"/>
    </source>
</evidence>